<evidence type="ECO:0000256" key="1">
    <source>
        <dbReference type="SAM" id="MobiDB-lite"/>
    </source>
</evidence>
<sequence length="132" mass="14816">MTVTVSWSAQGHAEGMDAETARRNGPVICGARATSATTPEVALPAGRYEDDWTRLWWVRADGSAVVAVDGRDRAAVLDALVREYEQYRERRPAGPVIIVRVTRWSGWRYRDEPEQPVTPARRRPSPDGDRAR</sequence>
<feature type="region of interest" description="Disordered" evidence="1">
    <location>
        <begin position="110"/>
        <end position="132"/>
    </location>
</feature>
<comment type="caution">
    <text evidence="2">The sequence shown here is derived from an EMBL/GenBank/DDBJ whole genome shotgun (WGS) entry which is preliminary data.</text>
</comment>
<dbReference type="Gene3D" id="2.30.110.10">
    <property type="entry name" value="Electron Transport, Fmn-binding Protein, Chain A"/>
    <property type="match status" value="1"/>
</dbReference>
<accession>A0ABT4T066</accession>
<protein>
    <submittedName>
        <fullName evidence="2">Uncharacterized protein</fullName>
    </submittedName>
</protein>
<dbReference type="InterPro" id="IPR012349">
    <property type="entry name" value="Split_barrel_FMN-bd"/>
</dbReference>
<reference evidence="2 3" key="1">
    <citation type="submission" date="2022-11" db="EMBL/GenBank/DDBJ databases">
        <title>Nonomuraea corallina sp. nov., a new species of the genus Nonomuraea isolated from sea side sediment in Thai sea.</title>
        <authorList>
            <person name="Ngamcharungchit C."/>
            <person name="Matsumoto A."/>
            <person name="Suriyachadkun C."/>
            <person name="Panbangred W."/>
            <person name="Inahashi Y."/>
            <person name="Intra B."/>
        </authorList>
    </citation>
    <scope>NUCLEOTIDE SEQUENCE [LARGE SCALE GENOMIC DNA]</scope>
    <source>
        <strain evidence="2 3">DSM 43553</strain>
    </source>
</reference>
<dbReference type="SUPFAM" id="SSF50475">
    <property type="entry name" value="FMN-binding split barrel"/>
    <property type="match status" value="1"/>
</dbReference>
<evidence type="ECO:0000313" key="3">
    <source>
        <dbReference type="Proteomes" id="UP001212498"/>
    </source>
</evidence>
<dbReference type="RefSeq" id="WP_271277144.1">
    <property type="nucleotide sequence ID" value="NZ_BAABFD010000002.1"/>
</dbReference>
<dbReference type="Proteomes" id="UP001212498">
    <property type="component" value="Unassembled WGS sequence"/>
</dbReference>
<organism evidence="2 3">
    <name type="scientific">Nonomuraea ferruginea</name>
    <dbReference type="NCBI Taxonomy" id="46174"/>
    <lineage>
        <taxon>Bacteria</taxon>
        <taxon>Bacillati</taxon>
        <taxon>Actinomycetota</taxon>
        <taxon>Actinomycetes</taxon>
        <taxon>Streptosporangiales</taxon>
        <taxon>Streptosporangiaceae</taxon>
        <taxon>Nonomuraea</taxon>
    </lineage>
</organism>
<gene>
    <name evidence="2" type="ORF">OUY24_18715</name>
</gene>
<keyword evidence="3" id="KW-1185">Reference proteome</keyword>
<dbReference type="EMBL" id="JAPNUD010000047">
    <property type="protein sequence ID" value="MDA0642664.1"/>
    <property type="molecule type" value="Genomic_DNA"/>
</dbReference>
<proteinExistence type="predicted"/>
<name>A0ABT4T066_9ACTN</name>
<evidence type="ECO:0000313" key="2">
    <source>
        <dbReference type="EMBL" id="MDA0642664.1"/>
    </source>
</evidence>